<keyword evidence="1" id="KW-0472">Membrane</keyword>
<feature type="transmembrane region" description="Helical" evidence="1">
    <location>
        <begin position="289"/>
        <end position="306"/>
    </location>
</feature>
<feature type="transmembrane region" description="Helical" evidence="1">
    <location>
        <begin position="144"/>
        <end position="161"/>
    </location>
</feature>
<feature type="transmembrane region" description="Helical" evidence="1">
    <location>
        <begin position="116"/>
        <end position="138"/>
    </location>
</feature>
<feature type="transmembrane region" description="Helical" evidence="1">
    <location>
        <begin position="340"/>
        <end position="359"/>
    </location>
</feature>
<reference evidence="3" key="1">
    <citation type="journal article" date="2019" name="Int. J. Syst. Evol. Microbiol.">
        <title>The Global Catalogue of Microorganisms (GCM) 10K type strain sequencing project: providing services to taxonomists for standard genome sequencing and annotation.</title>
        <authorList>
            <consortium name="The Broad Institute Genomics Platform"/>
            <consortium name="The Broad Institute Genome Sequencing Center for Infectious Disease"/>
            <person name="Wu L."/>
            <person name="Ma J."/>
        </authorList>
    </citation>
    <scope>NUCLEOTIDE SEQUENCE [LARGE SCALE GENOMIC DNA]</scope>
    <source>
        <strain evidence="3">DFY28</strain>
    </source>
</reference>
<sequence length="444" mass="47665">MLAEDRREARPDRQPWVPSAGRRRKVALAVLLGLAVTYVLTVSLEPSLDVVTANHGSWLLAVEHTRWVPPEYLQDHLLRDVWIGRNEEHDVTSRAPGVVILGLPAYALFGGDTFSVLPAALTAALVTASAMTLLFLALSRVASLRLALVGTGVVALATPVWSVAADGIWPHTLTVFAVCAGAWAAAHRNWWALGLLLGVGIWGRSHFTLVPAVVGIWVALSRRDLGILVKIGAGSALSLCGTVLWSRWMFGVWTLTGSYRVGSVSDLTDRYEHLWSNELGLFLSPERGVLPWTPIALVCVPVLVMGRVRVPDWAWALLSAGLLYTVVQGFAQVFHGGDTFWGHRLGIEFVVCAAPSVALAFTNSGRRTRSLFAALLGVQVLCIALGSILNLPGVVAEEAWRTNAVLEAAKSAPVPMSILLLAAAGLGYGVNRRASRDSMGADVF</sequence>
<accession>A0ABW1QWB4</accession>
<organism evidence="2 3">
    <name type="scientific">Nocardioides yefusunii</name>
    <dbReference type="NCBI Taxonomy" id="2500546"/>
    <lineage>
        <taxon>Bacteria</taxon>
        <taxon>Bacillati</taxon>
        <taxon>Actinomycetota</taxon>
        <taxon>Actinomycetes</taxon>
        <taxon>Propionibacteriales</taxon>
        <taxon>Nocardioidaceae</taxon>
        <taxon>Nocardioides</taxon>
    </lineage>
</organism>
<dbReference type="EMBL" id="JBHSQI010000003">
    <property type="protein sequence ID" value="MFC6153343.1"/>
    <property type="molecule type" value="Genomic_DNA"/>
</dbReference>
<keyword evidence="3" id="KW-1185">Reference proteome</keyword>
<proteinExistence type="predicted"/>
<protein>
    <recommendedName>
        <fullName evidence="4">DUF2029 domain-containing protein</fullName>
    </recommendedName>
</protein>
<evidence type="ECO:0000313" key="2">
    <source>
        <dbReference type="EMBL" id="MFC6153343.1"/>
    </source>
</evidence>
<dbReference type="Proteomes" id="UP001596098">
    <property type="component" value="Unassembled WGS sequence"/>
</dbReference>
<feature type="transmembrane region" description="Helical" evidence="1">
    <location>
        <begin position="227"/>
        <end position="248"/>
    </location>
</feature>
<feature type="transmembrane region" description="Helical" evidence="1">
    <location>
        <begin position="26"/>
        <end position="44"/>
    </location>
</feature>
<feature type="transmembrane region" description="Helical" evidence="1">
    <location>
        <begin position="313"/>
        <end position="334"/>
    </location>
</feature>
<feature type="transmembrane region" description="Helical" evidence="1">
    <location>
        <begin position="192"/>
        <end position="220"/>
    </location>
</feature>
<evidence type="ECO:0000256" key="1">
    <source>
        <dbReference type="SAM" id="Phobius"/>
    </source>
</evidence>
<gene>
    <name evidence="2" type="ORF">ACFPWU_06645</name>
</gene>
<dbReference type="RefSeq" id="WP_128221181.1">
    <property type="nucleotide sequence ID" value="NZ_CP034929.1"/>
</dbReference>
<name>A0ABW1QWB4_9ACTN</name>
<feature type="transmembrane region" description="Helical" evidence="1">
    <location>
        <begin position="412"/>
        <end position="430"/>
    </location>
</feature>
<comment type="caution">
    <text evidence="2">The sequence shown here is derived from an EMBL/GenBank/DDBJ whole genome shotgun (WGS) entry which is preliminary data.</text>
</comment>
<evidence type="ECO:0000313" key="3">
    <source>
        <dbReference type="Proteomes" id="UP001596098"/>
    </source>
</evidence>
<keyword evidence="1" id="KW-1133">Transmembrane helix</keyword>
<evidence type="ECO:0008006" key="4">
    <source>
        <dbReference type="Google" id="ProtNLM"/>
    </source>
</evidence>
<keyword evidence="1" id="KW-0812">Transmembrane</keyword>
<feature type="transmembrane region" description="Helical" evidence="1">
    <location>
        <begin position="371"/>
        <end position="392"/>
    </location>
</feature>